<keyword evidence="3" id="KW-1185">Reference proteome</keyword>
<comment type="caution">
    <text evidence="2">The sequence shown here is derived from an EMBL/GenBank/DDBJ whole genome shotgun (WGS) entry which is preliminary data.</text>
</comment>
<name>A0A5J4KKN2_9CHLR</name>
<feature type="compositionally biased region" description="Polar residues" evidence="1">
    <location>
        <begin position="36"/>
        <end position="54"/>
    </location>
</feature>
<sequence length="106" mass="11658">MATYVHRIHLNRPINTRLIIAVRFVVTAADARISSGPDTMQYTQKSTTRSNALSRITAPGEQSYRTTSREAATVGVRGTVAMRLRVAGHQAIPAMKEYHHAESLPA</sequence>
<accession>A0A5J4KKN2</accession>
<dbReference type="RefSeq" id="WP_151755009.1">
    <property type="nucleotide sequence ID" value="NZ_BKZW01000001.1"/>
</dbReference>
<dbReference type="AlphaFoldDB" id="A0A5J4KKN2"/>
<organism evidence="2 3">
    <name type="scientific">Dictyobacter vulcani</name>
    <dbReference type="NCBI Taxonomy" id="2607529"/>
    <lineage>
        <taxon>Bacteria</taxon>
        <taxon>Bacillati</taxon>
        <taxon>Chloroflexota</taxon>
        <taxon>Ktedonobacteria</taxon>
        <taxon>Ktedonobacterales</taxon>
        <taxon>Dictyobacteraceae</taxon>
        <taxon>Dictyobacter</taxon>
    </lineage>
</organism>
<gene>
    <name evidence="2" type="ORF">KDW_11220</name>
</gene>
<proteinExistence type="predicted"/>
<reference evidence="2 3" key="1">
    <citation type="submission" date="2019-10" db="EMBL/GenBank/DDBJ databases">
        <title>Dictyobacter vulcani sp. nov., within the class Ktedonobacteria, isolated from soil of volcanic Mt. Zao.</title>
        <authorList>
            <person name="Zheng Y."/>
            <person name="Wang C.M."/>
            <person name="Sakai Y."/>
            <person name="Abe K."/>
            <person name="Yokota A."/>
            <person name="Yabe S."/>
        </authorList>
    </citation>
    <scope>NUCLEOTIDE SEQUENCE [LARGE SCALE GENOMIC DNA]</scope>
    <source>
        <strain evidence="2 3">W12</strain>
    </source>
</reference>
<protein>
    <submittedName>
        <fullName evidence="2">Uncharacterized protein</fullName>
    </submittedName>
</protein>
<evidence type="ECO:0000313" key="3">
    <source>
        <dbReference type="Proteomes" id="UP000326912"/>
    </source>
</evidence>
<feature type="region of interest" description="Disordered" evidence="1">
    <location>
        <begin position="36"/>
        <end position="70"/>
    </location>
</feature>
<evidence type="ECO:0000313" key="2">
    <source>
        <dbReference type="EMBL" id="GER86960.1"/>
    </source>
</evidence>
<dbReference type="Proteomes" id="UP000326912">
    <property type="component" value="Unassembled WGS sequence"/>
</dbReference>
<evidence type="ECO:0000256" key="1">
    <source>
        <dbReference type="SAM" id="MobiDB-lite"/>
    </source>
</evidence>
<dbReference type="EMBL" id="BKZW01000001">
    <property type="protein sequence ID" value="GER86960.1"/>
    <property type="molecule type" value="Genomic_DNA"/>
</dbReference>